<comment type="caution">
    <text evidence="1">The sequence shown here is derived from an EMBL/GenBank/DDBJ whole genome shotgun (WGS) entry which is preliminary data.</text>
</comment>
<dbReference type="AlphaFoldDB" id="A0A834THX4"/>
<keyword evidence="2" id="KW-1185">Reference proteome</keyword>
<sequence length="24" mass="2859">MAWEERDHVLTYSRREIAVGSQKP</sequence>
<evidence type="ECO:0000313" key="2">
    <source>
        <dbReference type="Proteomes" id="UP000634136"/>
    </source>
</evidence>
<gene>
    <name evidence="1" type="ORF">G2W53_026761</name>
</gene>
<proteinExistence type="predicted"/>
<name>A0A834THX4_9FABA</name>
<organism evidence="1 2">
    <name type="scientific">Senna tora</name>
    <dbReference type="NCBI Taxonomy" id="362788"/>
    <lineage>
        <taxon>Eukaryota</taxon>
        <taxon>Viridiplantae</taxon>
        <taxon>Streptophyta</taxon>
        <taxon>Embryophyta</taxon>
        <taxon>Tracheophyta</taxon>
        <taxon>Spermatophyta</taxon>
        <taxon>Magnoliopsida</taxon>
        <taxon>eudicotyledons</taxon>
        <taxon>Gunneridae</taxon>
        <taxon>Pentapetalae</taxon>
        <taxon>rosids</taxon>
        <taxon>fabids</taxon>
        <taxon>Fabales</taxon>
        <taxon>Fabaceae</taxon>
        <taxon>Caesalpinioideae</taxon>
        <taxon>Cassia clade</taxon>
        <taxon>Senna</taxon>
    </lineage>
</organism>
<evidence type="ECO:0000313" key="1">
    <source>
        <dbReference type="EMBL" id="KAF7821306.1"/>
    </source>
</evidence>
<protein>
    <submittedName>
        <fullName evidence="1">Uncharacterized protein</fullName>
    </submittedName>
</protein>
<accession>A0A834THX4</accession>
<dbReference type="Proteomes" id="UP000634136">
    <property type="component" value="Unassembled WGS sequence"/>
</dbReference>
<reference evidence="1" key="1">
    <citation type="submission" date="2020-09" db="EMBL/GenBank/DDBJ databases">
        <title>Genome-Enabled Discovery of Anthraquinone Biosynthesis in Senna tora.</title>
        <authorList>
            <person name="Kang S.-H."/>
            <person name="Pandey R.P."/>
            <person name="Lee C.-M."/>
            <person name="Sim J.-S."/>
            <person name="Jeong J.-T."/>
            <person name="Choi B.-S."/>
            <person name="Jung M."/>
            <person name="Ginzburg D."/>
            <person name="Zhao K."/>
            <person name="Won S.Y."/>
            <person name="Oh T.-J."/>
            <person name="Yu Y."/>
            <person name="Kim N.-H."/>
            <person name="Lee O.R."/>
            <person name="Lee T.-H."/>
            <person name="Bashyal P."/>
            <person name="Kim T.-S."/>
            <person name="Lee W.-H."/>
            <person name="Kawkins C."/>
            <person name="Kim C.-K."/>
            <person name="Kim J.S."/>
            <person name="Ahn B.O."/>
            <person name="Rhee S.Y."/>
            <person name="Sohng J.K."/>
        </authorList>
    </citation>
    <scope>NUCLEOTIDE SEQUENCE</scope>
    <source>
        <tissue evidence="1">Leaf</tissue>
    </source>
</reference>
<dbReference type="EMBL" id="JAAIUW010000008">
    <property type="protein sequence ID" value="KAF7821306.1"/>
    <property type="molecule type" value="Genomic_DNA"/>
</dbReference>